<dbReference type="OrthoDB" id="10535157at2759"/>
<dbReference type="AlphaFoldDB" id="A0A8H7ZJ63"/>
<reference evidence="1 2" key="1">
    <citation type="submission" date="2020-12" db="EMBL/GenBank/DDBJ databases">
        <title>Effect of drift, selection, and recombination on the evolution of hybrid genomes in Candida yeast pathogens.</title>
        <authorList>
            <person name="Mixao V."/>
            <person name="Ksiezopolska E."/>
            <person name="Saus E."/>
            <person name="Boekhout T."/>
            <person name="Gacser A."/>
            <person name="Gabaldon T."/>
        </authorList>
    </citation>
    <scope>NUCLEOTIDE SEQUENCE [LARGE SCALE GENOMIC DNA]</scope>
    <source>
        <strain evidence="1 2">BP57</strain>
    </source>
</reference>
<evidence type="ECO:0000313" key="1">
    <source>
        <dbReference type="EMBL" id="KAG5419911.1"/>
    </source>
</evidence>
<name>A0A8H7ZJ63_9ASCO</name>
<organism evidence="1 2">
    <name type="scientific">Candida metapsilosis</name>
    <dbReference type="NCBI Taxonomy" id="273372"/>
    <lineage>
        <taxon>Eukaryota</taxon>
        <taxon>Fungi</taxon>
        <taxon>Dikarya</taxon>
        <taxon>Ascomycota</taxon>
        <taxon>Saccharomycotina</taxon>
        <taxon>Pichiomycetes</taxon>
        <taxon>Debaryomycetaceae</taxon>
        <taxon>Candida/Lodderomyces clade</taxon>
        <taxon>Candida</taxon>
    </lineage>
</organism>
<accession>A0A8H7ZJ63</accession>
<gene>
    <name evidence="1" type="ORF">I9W82_001791</name>
</gene>
<sequence length="276" mass="31868">MFNHLELLEDSHHWSSYNIFKKNKPQSADDYDPLNFLNENDPIDFEKDVVDPVDYDEIAPGQIGRGNYVIEGVTNNSAEWGRQDDWIRLIGLDNQGFDTMENEVFGFDPLVNEADINHQPDIETPPTSEVPLNVGTERKANESILQLPSQRFIDLKNQQEVSDFIHTRYGDNYKGFDEPEYIPLPSVDKARIESKREAWKKSIWSLGKLWKNGSYNGIKSLGNCKLVPRSSLRSQEEKDAEMQRLIDFYAGEYSASEVLQRVELRLGNKTRSFQME</sequence>
<dbReference type="RefSeq" id="XP_067549027.1">
    <property type="nucleotide sequence ID" value="XM_067690575.1"/>
</dbReference>
<evidence type="ECO:0000313" key="2">
    <source>
        <dbReference type="Proteomes" id="UP000669133"/>
    </source>
</evidence>
<comment type="caution">
    <text evidence="1">The sequence shown here is derived from an EMBL/GenBank/DDBJ whole genome shotgun (WGS) entry which is preliminary data.</text>
</comment>
<dbReference type="Proteomes" id="UP000669133">
    <property type="component" value="Unassembled WGS sequence"/>
</dbReference>
<proteinExistence type="predicted"/>
<dbReference type="GeneID" id="93650420"/>
<keyword evidence="2" id="KW-1185">Reference proteome</keyword>
<protein>
    <submittedName>
        <fullName evidence="1">Uncharacterized protein</fullName>
    </submittedName>
</protein>
<dbReference type="EMBL" id="JAEOAQ010000002">
    <property type="protein sequence ID" value="KAG5419911.1"/>
    <property type="molecule type" value="Genomic_DNA"/>
</dbReference>